<gene>
    <name evidence="2" type="ORF">AP20H10_12760</name>
</gene>
<organism evidence="2 3">
    <name type="scientific">Apilactobacillus apinorum</name>
    <dbReference type="NCBI Taxonomy" id="1218495"/>
    <lineage>
        <taxon>Bacteria</taxon>
        <taxon>Bacillati</taxon>
        <taxon>Bacillota</taxon>
        <taxon>Bacilli</taxon>
        <taxon>Lactobacillales</taxon>
        <taxon>Lactobacillaceae</taxon>
        <taxon>Apilactobacillus</taxon>
    </lineage>
</organism>
<evidence type="ECO:0000313" key="2">
    <source>
        <dbReference type="EMBL" id="GAA6114913.1"/>
    </source>
</evidence>
<keyword evidence="1" id="KW-1133">Transmembrane helix</keyword>
<evidence type="ECO:0000256" key="1">
    <source>
        <dbReference type="SAM" id="Phobius"/>
    </source>
</evidence>
<keyword evidence="1" id="KW-0812">Transmembrane</keyword>
<keyword evidence="1" id="KW-0472">Membrane</keyword>
<dbReference type="RefSeq" id="WP_353318531.1">
    <property type="nucleotide sequence ID" value="NZ_BAABVV010000040.1"/>
</dbReference>
<protein>
    <recommendedName>
        <fullName evidence="4">DUF202 domain-containing protein</fullName>
    </recommendedName>
</protein>
<evidence type="ECO:0008006" key="4">
    <source>
        <dbReference type="Google" id="ProtNLM"/>
    </source>
</evidence>
<reference evidence="2 3" key="1">
    <citation type="submission" date="2024-03" db="EMBL/GenBank/DDBJ databases">
        <title>Inconsistent identification of Apilactobacillus kunkeei-related strains obtained by well-developed overall genome related indices.</title>
        <authorList>
            <person name="Maeno S."/>
            <person name="Endo A."/>
        </authorList>
    </citation>
    <scope>NUCLEOTIDE SEQUENCE [LARGE SCALE GENOMIC DNA]</scope>
    <source>
        <strain evidence="2 3">20H-10</strain>
    </source>
</reference>
<comment type="caution">
    <text evidence="2">The sequence shown here is derived from an EMBL/GenBank/DDBJ whole genome shotgun (WGS) entry which is preliminary data.</text>
</comment>
<dbReference type="EMBL" id="BAABVV010000040">
    <property type="protein sequence ID" value="GAA6114913.1"/>
    <property type="molecule type" value="Genomic_DNA"/>
</dbReference>
<accession>A0ABP9ZJE9</accession>
<proteinExistence type="predicted"/>
<keyword evidence="3" id="KW-1185">Reference proteome</keyword>
<dbReference type="Proteomes" id="UP001438112">
    <property type="component" value="Unassembled WGS sequence"/>
</dbReference>
<feature type="transmembrane region" description="Helical" evidence="1">
    <location>
        <begin position="23"/>
        <end position="47"/>
    </location>
</feature>
<sequence length="123" mass="14338">MAKKVFKFDFLSKYVKESADRHALFSVGNTIESLVISIIKIVLAIIISSTWVLVFGIYYGIMFITRVIFLHVYTKERLHKYTEKQDLRYLLMGAITYIVLGISFVLICLYLYLNINPQDMLKT</sequence>
<name>A0ABP9ZJE9_9LACO</name>
<feature type="transmembrane region" description="Helical" evidence="1">
    <location>
        <begin position="53"/>
        <end position="73"/>
    </location>
</feature>
<evidence type="ECO:0000313" key="3">
    <source>
        <dbReference type="Proteomes" id="UP001438112"/>
    </source>
</evidence>
<feature type="transmembrane region" description="Helical" evidence="1">
    <location>
        <begin position="94"/>
        <end position="113"/>
    </location>
</feature>